<evidence type="ECO:0000259" key="1">
    <source>
        <dbReference type="Pfam" id="PF01642"/>
    </source>
</evidence>
<name>A0A4Q8QL91_9FLAO</name>
<sequence length="465" mass="52979">MSDNALFDEFPQVSAKQWKEKIQYDLKGADYSDTLVWESPEGIKVKPFYHSEDLSEVSKFKRSEVESWKIGQEIYAGNATKANETALNTLSRGAESLIFLIPDESIDLMKLLGNINLEKTAVHFRFQFLALAPIKGLLEFLRGKNCNIYLHFDIIGNLARTGNWFHSMKEDHEILEKVYAATKAIEGVSCLSVDLSLYQNAGANMVQQLAYSLSHAHEYVNHFQSETTSGVEESFPMTFKVAMGGNYFFEIAKLRALRWLWNSLTDAYGIAPDCHILAFPSRRNKTLYDYNVNLLRTTSECMSAILGGANTVCNQAYDAIYHKDNEFGDRIARNQLVLLKEESYFDEAHKASEGTYYIESLTKQLAEKALVLFKQIEASGGFLEALKKGIIQQKIKESAAKEQQRFDEGQTVLVGTNKFQNSEDRMKGDLELYPFVKQRSEKTLLEPIIEKRLAETQEQKRLDHE</sequence>
<organism evidence="2 3">
    <name type="scientific">Flagellimonas allohymeniacidonis</name>
    <dbReference type="NCBI Taxonomy" id="2517819"/>
    <lineage>
        <taxon>Bacteria</taxon>
        <taxon>Pseudomonadati</taxon>
        <taxon>Bacteroidota</taxon>
        <taxon>Flavobacteriia</taxon>
        <taxon>Flavobacteriales</taxon>
        <taxon>Flavobacteriaceae</taxon>
        <taxon>Flagellimonas</taxon>
    </lineage>
</organism>
<feature type="domain" description="Methylmalonyl-CoA mutase alpha/beta chain catalytic" evidence="1">
    <location>
        <begin position="149"/>
        <end position="433"/>
    </location>
</feature>
<dbReference type="GO" id="GO:0031419">
    <property type="term" value="F:cobalamin binding"/>
    <property type="evidence" value="ECO:0007669"/>
    <property type="project" value="InterPro"/>
</dbReference>
<evidence type="ECO:0000313" key="2">
    <source>
        <dbReference type="EMBL" id="TAI49299.1"/>
    </source>
</evidence>
<dbReference type="PANTHER" id="PTHR48101">
    <property type="entry name" value="METHYLMALONYL-COA MUTASE, MITOCHONDRIAL-RELATED"/>
    <property type="match status" value="1"/>
</dbReference>
<dbReference type="GO" id="GO:0016866">
    <property type="term" value="F:intramolecular transferase activity"/>
    <property type="evidence" value="ECO:0007669"/>
    <property type="project" value="InterPro"/>
</dbReference>
<gene>
    <name evidence="2" type="ORF">EW142_05750</name>
</gene>
<comment type="caution">
    <text evidence="2">The sequence shown here is derived from an EMBL/GenBank/DDBJ whole genome shotgun (WGS) entry which is preliminary data.</text>
</comment>
<dbReference type="CDD" id="cd03677">
    <property type="entry name" value="MM_CoA_mutase_beta"/>
    <property type="match status" value="1"/>
</dbReference>
<dbReference type="OrthoDB" id="9762378at2"/>
<dbReference type="Proteomes" id="UP000291981">
    <property type="component" value="Unassembled WGS sequence"/>
</dbReference>
<dbReference type="SUPFAM" id="SSF51703">
    <property type="entry name" value="Cobalamin (vitamin B12)-dependent enzymes"/>
    <property type="match status" value="1"/>
</dbReference>
<accession>A0A4Q8QL91</accession>
<keyword evidence="3" id="KW-1185">Reference proteome</keyword>
<evidence type="ECO:0000313" key="3">
    <source>
        <dbReference type="Proteomes" id="UP000291981"/>
    </source>
</evidence>
<reference evidence="2 3" key="1">
    <citation type="submission" date="2019-02" db="EMBL/GenBank/DDBJ databases">
        <title>Draft genome sequence of Muricauda sp. 176CP4-71.</title>
        <authorList>
            <person name="Park J.-S."/>
        </authorList>
    </citation>
    <scope>NUCLEOTIDE SEQUENCE [LARGE SCALE GENOMIC DNA]</scope>
    <source>
        <strain evidence="2 3">176CP4-71</strain>
    </source>
</reference>
<dbReference type="EMBL" id="SGIU01000001">
    <property type="protein sequence ID" value="TAI49299.1"/>
    <property type="molecule type" value="Genomic_DNA"/>
</dbReference>
<dbReference type="AlphaFoldDB" id="A0A4Q8QL91"/>
<dbReference type="RefSeq" id="WP_130610922.1">
    <property type="nucleotide sequence ID" value="NZ_SGIU01000001.1"/>
</dbReference>
<dbReference type="PANTHER" id="PTHR48101:SF1">
    <property type="entry name" value="METHYLMALONYL-COA MUTASE, LARGE SUBUNIT"/>
    <property type="match status" value="1"/>
</dbReference>
<dbReference type="Gene3D" id="3.20.20.240">
    <property type="entry name" value="Methylmalonyl-CoA mutase"/>
    <property type="match status" value="1"/>
</dbReference>
<dbReference type="Pfam" id="PF01642">
    <property type="entry name" value="MM_CoA_mutase"/>
    <property type="match status" value="1"/>
</dbReference>
<dbReference type="InterPro" id="IPR006099">
    <property type="entry name" value="MeMalonylCoA_mutase_a/b_cat"/>
</dbReference>
<protein>
    <submittedName>
        <fullName evidence="2">Methylmalonyl-CoA mutase</fullName>
    </submittedName>
</protein>
<dbReference type="InterPro" id="IPR016176">
    <property type="entry name" value="Cbl-dep_enz_cat"/>
</dbReference>
<proteinExistence type="predicted"/>